<organism evidence="2 3">
    <name type="scientific">Pseudocercospora eumusae</name>
    <dbReference type="NCBI Taxonomy" id="321146"/>
    <lineage>
        <taxon>Eukaryota</taxon>
        <taxon>Fungi</taxon>
        <taxon>Dikarya</taxon>
        <taxon>Ascomycota</taxon>
        <taxon>Pezizomycotina</taxon>
        <taxon>Dothideomycetes</taxon>
        <taxon>Dothideomycetidae</taxon>
        <taxon>Mycosphaerellales</taxon>
        <taxon>Mycosphaerellaceae</taxon>
        <taxon>Pseudocercospora</taxon>
    </lineage>
</organism>
<sequence length="96" mass="10564">MSAAADTPPPMRGPGTTPEPTSTPPLATSSHTKSSRYTAIGNNSDSHKKPDDHKPQTTTRSQQPLRQRRKQIPIAHHLLDLCSRPKVELYESNKAL</sequence>
<feature type="compositionally biased region" description="Polar residues" evidence="1">
    <location>
        <begin position="56"/>
        <end position="65"/>
    </location>
</feature>
<dbReference type="AlphaFoldDB" id="A0A139HFA9"/>
<comment type="caution">
    <text evidence="2">The sequence shown here is derived from an EMBL/GenBank/DDBJ whole genome shotgun (WGS) entry which is preliminary data.</text>
</comment>
<gene>
    <name evidence="2" type="ORF">AC578_4124</name>
</gene>
<dbReference type="EMBL" id="LFZN01000062">
    <property type="protein sequence ID" value="KXT01082.1"/>
    <property type="molecule type" value="Genomic_DNA"/>
</dbReference>
<proteinExistence type="predicted"/>
<dbReference type="Proteomes" id="UP000070133">
    <property type="component" value="Unassembled WGS sequence"/>
</dbReference>
<evidence type="ECO:0000313" key="2">
    <source>
        <dbReference type="EMBL" id="KXT01082.1"/>
    </source>
</evidence>
<feature type="compositionally biased region" description="Low complexity" evidence="1">
    <location>
        <begin position="13"/>
        <end position="32"/>
    </location>
</feature>
<reference evidence="2 3" key="1">
    <citation type="submission" date="2015-07" db="EMBL/GenBank/DDBJ databases">
        <title>Comparative genomics of the Sigatoka disease complex on banana suggests a link between parallel evolutionary changes in Pseudocercospora fijiensis and Pseudocercospora eumusae and increased virulence on the banana host.</title>
        <authorList>
            <person name="Chang T.-C."/>
            <person name="Salvucci A."/>
            <person name="Crous P.W."/>
            <person name="Stergiopoulos I."/>
        </authorList>
    </citation>
    <scope>NUCLEOTIDE SEQUENCE [LARGE SCALE GENOMIC DNA]</scope>
    <source>
        <strain evidence="2 3">CBS 114824</strain>
    </source>
</reference>
<keyword evidence="3" id="KW-1185">Reference proteome</keyword>
<feature type="compositionally biased region" description="Basic and acidic residues" evidence="1">
    <location>
        <begin position="45"/>
        <end position="55"/>
    </location>
</feature>
<evidence type="ECO:0000256" key="1">
    <source>
        <dbReference type="SAM" id="MobiDB-lite"/>
    </source>
</evidence>
<feature type="compositionally biased region" description="Polar residues" evidence="1">
    <location>
        <begin position="35"/>
        <end position="44"/>
    </location>
</feature>
<feature type="region of interest" description="Disordered" evidence="1">
    <location>
        <begin position="1"/>
        <end position="71"/>
    </location>
</feature>
<evidence type="ECO:0000313" key="3">
    <source>
        <dbReference type="Proteomes" id="UP000070133"/>
    </source>
</evidence>
<protein>
    <submittedName>
        <fullName evidence="2">Uncharacterized protein</fullName>
    </submittedName>
</protein>
<name>A0A139HFA9_9PEZI</name>
<accession>A0A139HFA9</accession>